<evidence type="ECO:0000313" key="2">
    <source>
        <dbReference type="Proteomes" id="UP001060170"/>
    </source>
</evidence>
<evidence type="ECO:0000313" key="1">
    <source>
        <dbReference type="EMBL" id="KAI7947482.1"/>
    </source>
</evidence>
<dbReference type="EMBL" id="CM045873">
    <property type="protein sequence ID" value="KAI7947482.1"/>
    <property type="molecule type" value="Genomic_DNA"/>
</dbReference>
<reference evidence="2" key="2">
    <citation type="journal article" date="2018" name="Mol. Plant Microbe Interact.">
        <title>Genome sequence resources for the wheat stripe rust pathogen (Puccinia striiformis f. sp. tritici) and the barley stripe rust pathogen (Puccinia striiformis f. sp. hordei).</title>
        <authorList>
            <person name="Xia C."/>
            <person name="Wang M."/>
            <person name="Yin C."/>
            <person name="Cornejo O.E."/>
            <person name="Hulbert S.H."/>
            <person name="Chen X."/>
        </authorList>
    </citation>
    <scope>NUCLEOTIDE SEQUENCE [LARGE SCALE GENOMIC DNA]</scope>
    <source>
        <strain evidence="2">93-210</strain>
    </source>
</reference>
<keyword evidence="2" id="KW-1185">Reference proteome</keyword>
<proteinExistence type="predicted"/>
<gene>
    <name evidence="1" type="ORF">MJO28_009390</name>
</gene>
<comment type="caution">
    <text evidence="1">The sequence shown here is derived from an EMBL/GenBank/DDBJ whole genome shotgun (WGS) entry which is preliminary data.</text>
</comment>
<organism evidence="1 2">
    <name type="scientific">Puccinia striiformis f. sp. tritici</name>
    <dbReference type="NCBI Taxonomy" id="168172"/>
    <lineage>
        <taxon>Eukaryota</taxon>
        <taxon>Fungi</taxon>
        <taxon>Dikarya</taxon>
        <taxon>Basidiomycota</taxon>
        <taxon>Pucciniomycotina</taxon>
        <taxon>Pucciniomycetes</taxon>
        <taxon>Pucciniales</taxon>
        <taxon>Pucciniaceae</taxon>
        <taxon>Puccinia</taxon>
    </lineage>
</organism>
<dbReference type="Proteomes" id="UP001060170">
    <property type="component" value="Chromosome 9"/>
</dbReference>
<reference evidence="2" key="1">
    <citation type="journal article" date="2018" name="BMC Genomics">
        <title>Genomic insights into host adaptation between the wheat stripe rust pathogen (Puccinia striiformis f. sp. tritici) and the barley stripe rust pathogen (Puccinia striiformis f. sp. hordei).</title>
        <authorList>
            <person name="Xia C."/>
            <person name="Wang M."/>
            <person name="Yin C."/>
            <person name="Cornejo O.E."/>
            <person name="Hulbert S.H."/>
            <person name="Chen X."/>
        </authorList>
    </citation>
    <scope>NUCLEOTIDE SEQUENCE [LARGE SCALE GENOMIC DNA]</scope>
    <source>
        <strain evidence="2">93-210</strain>
    </source>
</reference>
<name>A0ACC0E8D7_9BASI</name>
<protein>
    <submittedName>
        <fullName evidence="1">Uncharacterized protein</fullName>
    </submittedName>
</protein>
<sequence>MLRDLTIQLDHTTKQITRCAANKGQFQETAKALGVTVAPLIAGYGMQWNIKYESHRRAILAQEVIDQMMRDDQQDPSSTYGDIPFSPCDWQEIEELNAELAVFVQLTSEMEGNHSSGAHVIPKYLERKEELEEKIGTVCARNGIYGQYHPL</sequence>
<reference evidence="1 2" key="3">
    <citation type="journal article" date="2022" name="Microbiol. Spectr.">
        <title>Folding features and dynamics of 3D genome architecture in plant fungal pathogens.</title>
        <authorList>
            <person name="Xia C."/>
        </authorList>
    </citation>
    <scope>NUCLEOTIDE SEQUENCE [LARGE SCALE GENOMIC DNA]</scope>
    <source>
        <strain evidence="1 2">93-210</strain>
    </source>
</reference>
<accession>A0ACC0E8D7</accession>